<dbReference type="PANTHER" id="PTHR46796">
    <property type="entry name" value="HTH-TYPE TRANSCRIPTIONAL ACTIVATOR RHAS-RELATED"/>
    <property type="match status" value="1"/>
</dbReference>
<gene>
    <name evidence="5" type="ORF">FB566_4007</name>
</gene>
<dbReference type="RefSeq" id="WP_142042820.1">
    <property type="nucleotide sequence ID" value="NZ_JBHTGS010000003.1"/>
</dbReference>
<dbReference type="PANTHER" id="PTHR46796:SF13">
    <property type="entry name" value="HTH-TYPE TRANSCRIPTIONAL ACTIVATOR RHAS"/>
    <property type="match status" value="1"/>
</dbReference>
<comment type="caution">
    <text evidence="5">The sequence shown here is derived from an EMBL/GenBank/DDBJ whole genome shotgun (WGS) entry which is preliminary data.</text>
</comment>
<dbReference type="GO" id="GO:0003700">
    <property type="term" value="F:DNA-binding transcription factor activity"/>
    <property type="evidence" value="ECO:0007669"/>
    <property type="project" value="InterPro"/>
</dbReference>
<dbReference type="Gene3D" id="2.60.120.10">
    <property type="entry name" value="Jelly Rolls"/>
    <property type="match status" value="1"/>
</dbReference>
<reference evidence="5 6" key="1">
    <citation type="submission" date="2019-06" db="EMBL/GenBank/DDBJ databases">
        <title>Sequencing the genomes of 1000 actinobacteria strains.</title>
        <authorList>
            <person name="Klenk H.-P."/>
        </authorList>
    </citation>
    <scope>NUCLEOTIDE SEQUENCE [LARGE SCALE GENOMIC DNA]</scope>
    <source>
        <strain evidence="5 6">DSM 45928</strain>
    </source>
</reference>
<dbReference type="InterPro" id="IPR050204">
    <property type="entry name" value="AraC_XylS_family_regulators"/>
</dbReference>
<keyword evidence="1" id="KW-0805">Transcription regulation</keyword>
<dbReference type="Pfam" id="PF12852">
    <property type="entry name" value="Cupin_6"/>
    <property type="match status" value="1"/>
</dbReference>
<evidence type="ECO:0000256" key="2">
    <source>
        <dbReference type="ARBA" id="ARBA00023125"/>
    </source>
</evidence>
<dbReference type="GO" id="GO:0043565">
    <property type="term" value="F:sequence-specific DNA binding"/>
    <property type="evidence" value="ECO:0007669"/>
    <property type="project" value="InterPro"/>
</dbReference>
<evidence type="ECO:0000313" key="5">
    <source>
        <dbReference type="EMBL" id="TQL78421.1"/>
    </source>
</evidence>
<keyword evidence="2 5" id="KW-0238">DNA-binding</keyword>
<dbReference type="SMART" id="SM00342">
    <property type="entry name" value="HTH_ARAC"/>
    <property type="match status" value="1"/>
</dbReference>
<dbReference type="Gene3D" id="1.10.10.60">
    <property type="entry name" value="Homeodomain-like"/>
    <property type="match status" value="2"/>
</dbReference>
<sequence>MDVLSDVISVMRTGHPRSARSAWGRPFGQRFAPGPGGAGFQVVLQGSCLLIPTDGEVRRLDPGDVVFFPHGGGHALADSLDTPLRGHTCDPEVDDRFEHRHGAPPIGNEPDDPAVVTLCGAYQLDSARTHPLLADLPAMIHLRSGMGQPATLRATVELLTTELTDPRLGADAIIPALLDTMLLYILRTWFDRAPSRVSGWNAALSDSAVTAALEAIHSEPERRWTVESLGAVANLSRAAFARRFSTLVGRSPLAYLTWWRMTLAARLLTDTDRPLSAVSTQVGYRSEFAFASAFKRQFGSPPGQYRRQR</sequence>
<dbReference type="PROSITE" id="PS00041">
    <property type="entry name" value="HTH_ARAC_FAMILY_1"/>
    <property type="match status" value="1"/>
</dbReference>
<dbReference type="InterPro" id="IPR020449">
    <property type="entry name" value="Tscrpt_reg_AraC-type_HTH"/>
</dbReference>
<dbReference type="InterPro" id="IPR018062">
    <property type="entry name" value="HTH_AraC-typ_CS"/>
</dbReference>
<dbReference type="AlphaFoldDB" id="A0A543B0Q5"/>
<evidence type="ECO:0000256" key="1">
    <source>
        <dbReference type="ARBA" id="ARBA00023015"/>
    </source>
</evidence>
<dbReference type="Pfam" id="PF12833">
    <property type="entry name" value="HTH_18"/>
    <property type="match status" value="1"/>
</dbReference>
<evidence type="ECO:0000259" key="4">
    <source>
        <dbReference type="PROSITE" id="PS01124"/>
    </source>
</evidence>
<dbReference type="SUPFAM" id="SSF46689">
    <property type="entry name" value="Homeodomain-like"/>
    <property type="match status" value="2"/>
</dbReference>
<dbReference type="OrthoDB" id="241790at2"/>
<protein>
    <submittedName>
        <fullName evidence="5">AraC-like DNA-binding protein</fullName>
    </submittedName>
</protein>
<dbReference type="InterPro" id="IPR011051">
    <property type="entry name" value="RmlC_Cupin_sf"/>
</dbReference>
<dbReference type="PRINTS" id="PR00032">
    <property type="entry name" value="HTHARAC"/>
</dbReference>
<accession>A0A543B0Q5</accession>
<dbReference type="InterPro" id="IPR009057">
    <property type="entry name" value="Homeodomain-like_sf"/>
</dbReference>
<organism evidence="5 6">
    <name type="scientific">Stackebrandtia endophytica</name>
    <dbReference type="NCBI Taxonomy" id="1496996"/>
    <lineage>
        <taxon>Bacteria</taxon>
        <taxon>Bacillati</taxon>
        <taxon>Actinomycetota</taxon>
        <taxon>Actinomycetes</taxon>
        <taxon>Glycomycetales</taxon>
        <taxon>Glycomycetaceae</taxon>
        <taxon>Stackebrandtia</taxon>
    </lineage>
</organism>
<dbReference type="InterPro" id="IPR014710">
    <property type="entry name" value="RmlC-like_jellyroll"/>
</dbReference>
<dbReference type="InterPro" id="IPR032783">
    <property type="entry name" value="AraC_lig"/>
</dbReference>
<name>A0A543B0Q5_9ACTN</name>
<proteinExistence type="predicted"/>
<feature type="domain" description="HTH araC/xylS-type" evidence="4">
    <location>
        <begin position="210"/>
        <end position="308"/>
    </location>
</feature>
<keyword evidence="6" id="KW-1185">Reference proteome</keyword>
<evidence type="ECO:0000313" key="6">
    <source>
        <dbReference type="Proteomes" id="UP000317043"/>
    </source>
</evidence>
<keyword evidence="3" id="KW-0804">Transcription</keyword>
<dbReference type="InParanoid" id="A0A543B0Q5"/>
<dbReference type="PROSITE" id="PS01124">
    <property type="entry name" value="HTH_ARAC_FAMILY_2"/>
    <property type="match status" value="1"/>
</dbReference>
<dbReference type="Proteomes" id="UP000317043">
    <property type="component" value="Unassembled WGS sequence"/>
</dbReference>
<dbReference type="InterPro" id="IPR018060">
    <property type="entry name" value="HTH_AraC"/>
</dbReference>
<evidence type="ECO:0000256" key="3">
    <source>
        <dbReference type="ARBA" id="ARBA00023163"/>
    </source>
</evidence>
<dbReference type="SUPFAM" id="SSF51182">
    <property type="entry name" value="RmlC-like cupins"/>
    <property type="match status" value="1"/>
</dbReference>
<dbReference type="EMBL" id="VFOW01000001">
    <property type="protein sequence ID" value="TQL78421.1"/>
    <property type="molecule type" value="Genomic_DNA"/>
</dbReference>